<organism evidence="1 2">
    <name type="scientific">Dactylosporangium salmoneum</name>
    <dbReference type="NCBI Taxonomy" id="53361"/>
    <lineage>
        <taxon>Bacteria</taxon>
        <taxon>Bacillati</taxon>
        <taxon>Actinomycetota</taxon>
        <taxon>Actinomycetes</taxon>
        <taxon>Micromonosporales</taxon>
        <taxon>Micromonosporaceae</taxon>
        <taxon>Dactylosporangium</taxon>
    </lineage>
</organism>
<accession>A0ABP5UNF6</accession>
<reference evidence="2" key="1">
    <citation type="journal article" date="2019" name="Int. J. Syst. Evol. Microbiol.">
        <title>The Global Catalogue of Microorganisms (GCM) 10K type strain sequencing project: providing services to taxonomists for standard genome sequencing and annotation.</title>
        <authorList>
            <consortium name="The Broad Institute Genomics Platform"/>
            <consortium name="The Broad Institute Genome Sequencing Center for Infectious Disease"/>
            <person name="Wu L."/>
            <person name="Ma J."/>
        </authorList>
    </citation>
    <scope>NUCLEOTIDE SEQUENCE [LARGE SCALE GENOMIC DNA]</scope>
    <source>
        <strain evidence="2">JCM 3272</strain>
    </source>
</reference>
<evidence type="ECO:0000313" key="2">
    <source>
        <dbReference type="Proteomes" id="UP001501444"/>
    </source>
</evidence>
<evidence type="ECO:0000313" key="1">
    <source>
        <dbReference type="EMBL" id="GAA2384398.1"/>
    </source>
</evidence>
<protein>
    <submittedName>
        <fullName evidence="1">Uncharacterized protein</fullName>
    </submittedName>
</protein>
<gene>
    <name evidence="1" type="ORF">GCM10010170_093710</name>
</gene>
<keyword evidence="2" id="KW-1185">Reference proteome</keyword>
<sequence>MAGVSVRRFAWELLRLIVRGQGRRRLYFVPVPADAALRTRLDQHLAGAEWVARTVTAPAGDPFAVAVLLVERPA</sequence>
<comment type="caution">
    <text evidence="1">The sequence shown here is derived from an EMBL/GenBank/DDBJ whole genome shotgun (WGS) entry which is preliminary data.</text>
</comment>
<dbReference type="Proteomes" id="UP001501444">
    <property type="component" value="Unassembled WGS sequence"/>
</dbReference>
<dbReference type="EMBL" id="BAAARV010000096">
    <property type="protein sequence ID" value="GAA2384398.1"/>
    <property type="molecule type" value="Genomic_DNA"/>
</dbReference>
<name>A0ABP5UNF6_9ACTN</name>
<proteinExistence type="predicted"/>